<dbReference type="InterPro" id="IPR050849">
    <property type="entry name" value="HAD-like_hydrolase_phosphatase"/>
</dbReference>
<dbReference type="NCBIfam" id="TIGR01489">
    <property type="entry name" value="DKMTPPase-SF"/>
    <property type="match status" value="1"/>
</dbReference>
<protein>
    <submittedName>
        <fullName evidence="2">2,3-diketo-5-methylthio-1-phosphopentane phosphatase</fullName>
    </submittedName>
</protein>
<comment type="caution">
    <text evidence="2">The sequence shown here is derived from an EMBL/GenBank/DDBJ whole genome shotgun (WGS) entry which is preliminary data.</text>
</comment>
<dbReference type="InterPro" id="IPR023214">
    <property type="entry name" value="HAD_sf"/>
</dbReference>
<evidence type="ECO:0000313" key="2">
    <source>
        <dbReference type="EMBL" id="RKL69301.1"/>
    </source>
</evidence>
<proteinExistence type="predicted"/>
<dbReference type="InterPro" id="IPR036412">
    <property type="entry name" value="HAD-like_sf"/>
</dbReference>
<evidence type="ECO:0000313" key="3">
    <source>
        <dbReference type="Proteomes" id="UP000281498"/>
    </source>
</evidence>
<keyword evidence="1" id="KW-0378">Hydrolase</keyword>
<dbReference type="PANTHER" id="PTHR28181:SF2">
    <property type="entry name" value="PHOSPHORIC MONOESTER HYDROLASE"/>
    <property type="match status" value="1"/>
</dbReference>
<dbReference type="PANTHER" id="PTHR28181">
    <property type="entry name" value="UPF0655 PROTEIN YCR015C"/>
    <property type="match status" value="1"/>
</dbReference>
<dbReference type="OrthoDB" id="9804940at2"/>
<dbReference type="EMBL" id="PDOE01000001">
    <property type="protein sequence ID" value="RKL69301.1"/>
    <property type="molecule type" value="Genomic_DNA"/>
</dbReference>
<gene>
    <name evidence="2" type="ORF">CR203_04540</name>
</gene>
<dbReference type="AlphaFoldDB" id="A0A3A9KFE3"/>
<dbReference type="Gene3D" id="3.90.1470.20">
    <property type="match status" value="1"/>
</dbReference>
<organism evidence="2 3">
    <name type="scientific">Salipaludibacillus neizhouensis</name>
    <dbReference type="NCBI Taxonomy" id="885475"/>
    <lineage>
        <taxon>Bacteria</taxon>
        <taxon>Bacillati</taxon>
        <taxon>Bacillota</taxon>
        <taxon>Bacilli</taxon>
        <taxon>Bacillales</taxon>
        <taxon>Bacillaceae</taxon>
    </lineage>
</organism>
<dbReference type="SUPFAM" id="SSF56784">
    <property type="entry name" value="HAD-like"/>
    <property type="match status" value="1"/>
</dbReference>
<reference evidence="2 3" key="1">
    <citation type="submission" date="2017-10" db="EMBL/GenBank/DDBJ databases">
        <title>Bacillus sp. nov., a halophilic bacterium isolated from a Keqin Lake.</title>
        <authorList>
            <person name="Wang H."/>
        </authorList>
    </citation>
    <scope>NUCLEOTIDE SEQUENCE [LARGE SCALE GENOMIC DNA]</scope>
    <source>
        <strain evidence="2 3">KCTC 13187</strain>
    </source>
</reference>
<sequence length="218" mass="25715">MVKWAFISDFDGTISKKEFYWILIDTYFPEGKQLYHRWKNGELTDIEFIKKVFGSINQSEDIIKKQIQEMPLDEHAIPFIHKVLENDGDFYILSPGTDYYIQQILAKNNLSNIDVFSNKGFFKDKNIHLEIDRNAWNYSEHCGVDMEVTFKKLKEPYDYVFYYGDSELDALPAKYADQTFAKNLLINALIDNKQPFIPVRDFKDVQTFLTEEGWIMKG</sequence>
<dbReference type="Proteomes" id="UP000281498">
    <property type="component" value="Unassembled WGS sequence"/>
</dbReference>
<dbReference type="RefSeq" id="WP_110936059.1">
    <property type="nucleotide sequence ID" value="NZ_KZ614146.1"/>
</dbReference>
<dbReference type="Pfam" id="PF12710">
    <property type="entry name" value="HAD"/>
    <property type="match status" value="1"/>
</dbReference>
<dbReference type="InterPro" id="IPR006384">
    <property type="entry name" value="HAD_hydro_PyrdxlP_Pase-like"/>
</dbReference>
<dbReference type="GO" id="GO:0016791">
    <property type="term" value="F:phosphatase activity"/>
    <property type="evidence" value="ECO:0007669"/>
    <property type="project" value="InterPro"/>
</dbReference>
<name>A0A3A9KFE3_9BACI</name>
<accession>A0A3A9KFE3</accession>
<evidence type="ECO:0000256" key="1">
    <source>
        <dbReference type="ARBA" id="ARBA00022801"/>
    </source>
</evidence>
<dbReference type="Gene3D" id="3.40.50.1000">
    <property type="entry name" value="HAD superfamily/HAD-like"/>
    <property type="match status" value="1"/>
</dbReference>
<dbReference type="NCBIfam" id="TIGR01488">
    <property type="entry name" value="HAD-SF-IB"/>
    <property type="match status" value="1"/>
</dbReference>
<keyword evidence="3" id="KW-1185">Reference proteome</keyword>